<dbReference type="PROSITE" id="PS50850">
    <property type="entry name" value="MFS"/>
    <property type="match status" value="1"/>
</dbReference>
<dbReference type="PANTHER" id="PTHR48020">
    <property type="entry name" value="PROTON MYO-INOSITOL COTRANSPORTER"/>
    <property type="match status" value="1"/>
</dbReference>
<evidence type="ECO:0000256" key="7">
    <source>
        <dbReference type="ARBA" id="ARBA00023136"/>
    </source>
</evidence>
<evidence type="ECO:0000259" key="11">
    <source>
        <dbReference type="PROSITE" id="PS50850"/>
    </source>
</evidence>
<evidence type="ECO:0000256" key="1">
    <source>
        <dbReference type="ARBA" id="ARBA00004651"/>
    </source>
</evidence>
<evidence type="ECO:0000256" key="3">
    <source>
        <dbReference type="ARBA" id="ARBA00022448"/>
    </source>
</evidence>
<feature type="transmembrane region" description="Helical" evidence="10">
    <location>
        <begin position="176"/>
        <end position="194"/>
    </location>
</feature>
<evidence type="ECO:0000313" key="12">
    <source>
        <dbReference type="EMBL" id="GJN92908.1"/>
    </source>
</evidence>
<evidence type="ECO:0000256" key="10">
    <source>
        <dbReference type="SAM" id="Phobius"/>
    </source>
</evidence>
<feature type="transmembrane region" description="Helical" evidence="10">
    <location>
        <begin position="421"/>
        <end position="438"/>
    </location>
</feature>
<keyword evidence="4" id="KW-1003">Cell membrane</keyword>
<keyword evidence="6 10" id="KW-1133">Transmembrane helix</keyword>
<feature type="domain" description="Major facilitator superfamily (MFS) profile" evidence="11">
    <location>
        <begin position="111"/>
        <end position="513"/>
    </location>
</feature>
<evidence type="ECO:0000256" key="2">
    <source>
        <dbReference type="ARBA" id="ARBA00010992"/>
    </source>
</evidence>
<feature type="transmembrane region" description="Helical" evidence="10">
    <location>
        <begin position="458"/>
        <end position="478"/>
    </location>
</feature>
<dbReference type="AlphaFoldDB" id="A0AAV5GRR1"/>
<evidence type="ECO:0000256" key="6">
    <source>
        <dbReference type="ARBA" id="ARBA00022989"/>
    </source>
</evidence>
<organism evidence="12 13">
    <name type="scientific">Rhodotorula paludigena</name>
    <dbReference type="NCBI Taxonomy" id="86838"/>
    <lineage>
        <taxon>Eukaryota</taxon>
        <taxon>Fungi</taxon>
        <taxon>Dikarya</taxon>
        <taxon>Basidiomycota</taxon>
        <taxon>Pucciniomycotina</taxon>
        <taxon>Microbotryomycetes</taxon>
        <taxon>Sporidiobolales</taxon>
        <taxon>Sporidiobolaceae</taxon>
        <taxon>Rhodotorula</taxon>
    </lineage>
</organism>
<dbReference type="EMBL" id="BQKY01000012">
    <property type="protein sequence ID" value="GJN92908.1"/>
    <property type="molecule type" value="Genomic_DNA"/>
</dbReference>
<sequence>MSEKPKRQLSHGSDTVVGSNSDSATEKQKRQDALMSNPLGNKSEEEIHRDVVEWTERTGLTDVRDLMFKAALVAQDRDNFERLSQLTEEDKEILRHEKAHPFAQTKTLYWTVFMCSMAAVVQGMDETVTIWASRIGSDSTRDTLLLGLVASAPYLCSAVFSCWLTYPLNKFFGRRGAIFISTLCAFLGCIWNGVTNSWEHLFVSRLFLGIGIGPKSATVPTFSAEIAPARIRGALAMQWQTWTAFGICLGTVSSLIFKDVPDKPGITGLNWRLMLGSACLPAILVCAQVYFVPESPRWLIGKGRHHKAWQSFLKLRRTPLQAAVDMYYTSKCIEIEQEIAAERTRNVVVEMISVPRNRRAMLASCIVMYYSSTIFENAGQDTTTALLGSFGYGLLFTLPFLSLFMWIAGSGFWLQGAQQQLAMVTTGIYLFAAFYGPGAGPVPFSYSAEVYPLNVREVGMALATAVTWLFNFINALVFPLQIRKWGSAGAFYWFGAWNFVLWFLVLMFCPETKAFTLEELDEVFSMSTLRQARYGLASPAYWFRKYILRQKVHRVALHHYHPSEEKDRAQVEHRELA</sequence>
<comment type="subcellular location">
    <subcellularLocation>
        <location evidence="1">Cell membrane</location>
        <topology evidence="1">Multi-pass membrane protein</topology>
    </subcellularLocation>
</comment>
<dbReference type="GO" id="GO:0015791">
    <property type="term" value="P:polyol transmembrane transport"/>
    <property type="evidence" value="ECO:0007669"/>
    <property type="project" value="UniProtKB-ARBA"/>
</dbReference>
<evidence type="ECO:0000256" key="8">
    <source>
        <dbReference type="ARBA" id="ARBA00049119"/>
    </source>
</evidence>
<proteinExistence type="inferred from homology"/>
<dbReference type="GO" id="GO:0005886">
    <property type="term" value="C:plasma membrane"/>
    <property type="evidence" value="ECO:0007669"/>
    <property type="project" value="UniProtKB-SubCell"/>
</dbReference>
<feature type="compositionally biased region" description="Polar residues" evidence="9">
    <location>
        <begin position="10"/>
        <end position="23"/>
    </location>
</feature>
<dbReference type="SUPFAM" id="SSF103473">
    <property type="entry name" value="MFS general substrate transporter"/>
    <property type="match status" value="1"/>
</dbReference>
<dbReference type="InterPro" id="IPR003663">
    <property type="entry name" value="Sugar/inositol_transpt"/>
</dbReference>
<dbReference type="InterPro" id="IPR036259">
    <property type="entry name" value="MFS_trans_sf"/>
</dbReference>
<feature type="transmembrane region" description="Helical" evidence="10">
    <location>
        <begin position="206"/>
        <end position="227"/>
    </location>
</feature>
<feature type="region of interest" description="Disordered" evidence="9">
    <location>
        <begin position="1"/>
        <end position="42"/>
    </location>
</feature>
<dbReference type="InterPro" id="IPR020846">
    <property type="entry name" value="MFS_dom"/>
</dbReference>
<gene>
    <name evidence="12" type="ORF">Rhopal_005949-T1</name>
</gene>
<feature type="transmembrane region" description="Helical" evidence="10">
    <location>
        <begin position="144"/>
        <end position="164"/>
    </location>
</feature>
<dbReference type="Gene3D" id="1.20.1250.20">
    <property type="entry name" value="MFS general substrate transporter like domains"/>
    <property type="match status" value="1"/>
</dbReference>
<feature type="transmembrane region" description="Helical" evidence="10">
    <location>
        <begin position="269"/>
        <end position="292"/>
    </location>
</feature>
<protein>
    <recommendedName>
        <fullName evidence="11">Major facilitator superfamily (MFS) profile domain-containing protein</fullName>
    </recommendedName>
</protein>
<comment type="catalytic activity">
    <reaction evidence="8">
        <text>myo-inositol(out) + H(+)(out) = myo-inositol(in) + H(+)(in)</text>
        <dbReference type="Rhea" id="RHEA:60364"/>
        <dbReference type="ChEBI" id="CHEBI:15378"/>
        <dbReference type="ChEBI" id="CHEBI:17268"/>
    </reaction>
</comment>
<dbReference type="Proteomes" id="UP001342314">
    <property type="component" value="Unassembled WGS sequence"/>
</dbReference>
<keyword evidence="5 10" id="KW-0812">Transmembrane</keyword>
<dbReference type="PRINTS" id="PR00171">
    <property type="entry name" value="SUGRTRNSPORT"/>
</dbReference>
<keyword evidence="7 10" id="KW-0472">Membrane</keyword>
<dbReference type="InterPro" id="IPR050814">
    <property type="entry name" value="Myo-inositol_Transporter"/>
</dbReference>
<evidence type="ECO:0000313" key="13">
    <source>
        <dbReference type="Proteomes" id="UP001342314"/>
    </source>
</evidence>
<comment type="similarity">
    <text evidence="2">Belongs to the major facilitator superfamily. Sugar transporter (TC 2.A.1.1) family.</text>
</comment>
<comment type="caution">
    <text evidence="12">The sequence shown here is derived from an EMBL/GenBank/DDBJ whole genome shotgun (WGS) entry which is preliminary data.</text>
</comment>
<keyword evidence="3" id="KW-0813">Transport</keyword>
<evidence type="ECO:0000256" key="9">
    <source>
        <dbReference type="SAM" id="MobiDB-lite"/>
    </source>
</evidence>
<feature type="transmembrane region" description="Helical" evidence="10">
    <location>
        <begin position="490"/>
        <end position="508"/>
    </location>
</feature>
<reference evidence="12 13" key="1">
    <citation type="submission" date="2021-12" db="EMBL/GenBank/DDBJ databases">
        <title>High titer production of polyol ester of fatty acids by Rhodotorula paludigena BS15 towards product separation-free biomass refinery.</title>
        <authorList>
            <person name="Mano J."/>
            <person name="Ono H."/>
            <person name="Tanaka T."/>
            <person name="Naito K."/>
            <person name="Sushida H."/>
            <person name="Ike M."/>
            <person name="Tokuyasu K."/>
            <person name="Kitaoka M."/>
        </authorList>
    </citation>
    <scope>NUCLEOTIDE SEQUENCE [LARGE SCALE GENOMIC DNA]</scope>
    <source>
        <strain evidence="12 13">BS15</strain>
    </source>
</reference>
<dbReference type="GO" id="GO:0015798">
    <property type="term" value="P:myo-inositol transport"/>
    <property type="evidence" value="ECO:0007669"/>
    <property type="project" value="UniProtKB-ARBA"/>
</dbReference>
<feature type="transmembrane region" description="Helical" evidence="10">
    <location>
        <begin position="390"/>
        <end position="414"/>
    </location>
</feature>
<dbReference type="GO" id="GO:0022857">
    <property type="term" value="F:transmembrane transporter activity"/>
    <property type="evidence" value="ECO:0007669"/>
    <property type="project" value="InterPro"/>
</dbReference>
<evidence type="ECO:0000256" key="4">
    <source>
        <dbReference type="ARBA" id="ARBA00022475"/>
    </source>
</evidence>
<name>A0AAV5GRR1_9BASI</name>
<dbReference type="InterPro" id="IPR005828">
    <property type="entry name" value="MFS_sugar_transport-like"/>
</dbReference>
<accession>A0AAV5GRR1</accession>
<evidence type="ECO:0000256" key="5">
    <source>
        <dbReference type="ARBA" id="ARBA00022692"/>
    </source>
</evidence>
<dbReference type="Pfam" id="PF00083">
    <property type="entry name" value="Sugar_tr"/>
    <property type="match status" value="1"/>
</dbReference>
<dbReference type="PANTHER" id="PTHR48020:SF12">
    <property type="entry name" value="PROTON MYO-INOSITOL COTRANSPORTER"/>
    <property type="match status" value="1"/>
</dbReference>
<keyword evidence="13" id="KW-1185">Reference proteome</keyword>
<feature type="transmembrane region" description="Helical" evidence="10">
    <location>
        <begin position="239"/>
        <end position="257"/>
    </location>
</feature>